<name>Q7MVF3_PORGI</name>
<evidence type="ECO:0000313" key="2">
    <source>
        <dbReference type="Proteomes" id="UP000000588"/>
    </source>
</evidence>
<dbReference type="Proteomes" id="UP000000588">
    <property type="component" value="Chromosome"/>
</dbReference>
<evidence type="ECO:0000313" key="1">
    <source>
        <dbReference type="EMBL" id="AAQ66222.1"/>
    </source>
</evidence>
<keyword evidence="2" id="KW-1185">Reference proteome</keyword>
<protein>
    <submittedName>
        <fullName evidence="1">Uncharacterized protein</fullName>
    </submittedName>
</protein>
<dbReference type="EnsemblBacteria" id="AAQ66222">
    <property type="protein sequence ID" value="AAQ66222"/>
    <property type="gene ID" value="PG_1112"/>
</dbReference>
<dbReference type="AlphaFoldDB" id="Q7MVF3"/>
<proteinExistence type="predicted"/>
<dbReference type="KEGG" id="pgi:PG_1112"/>
<sequence>MSPSHQKRKKVYPLVSMGTNLYKPCQAVLAGTTCFCWEEHDKASVSFGQHCDDMLSKPFCPLRPDAERKGYDHFKAVHIKPATLRHPDVPLCRAGVQQSIPVYLLDLRADGMSEYAQQVGNLILAHPYFFIGYGDVPMFVHRDYLTDIAVYAFPFHCHAILI</sequence>
<organism evidence="1 2">
    <name type="scientific">Porphyromonas gingivalis (strain ATCC BAA-308 / W83)</name>
    <dbReference type="NCBI Taxonomy" id="242619"/>
    <lineage>
        <taxon>Bacteria</taxon>
        <taxon>Pseudomonadati</taxon>
        <taxon>Bacteroidota</taxon>
        <taxon>Bacteroidia</taxon>
        <taxon>Bacteroidales</taxon>
        <taxon>Porphyromonadaceae</taxon>
        <taxon>Porphyromonas</taxon>
    </lineage>
</organism>
<dbReference type="HOGENOM" id="CLU_1633873_0_0_10"/>
<dbReference type="EMBL" id="AE015924">
    <property type="protein sequence ID" value="AAQ66222.1"/>
    <property type="molecule type" value="Genomic_DNA"/>
</dbReference>
<accession>Q7MVF3</accession>
<reference evidence="1 2" key="1">
    <citation type="journal article" date="2003" name="J. Bacteriol.">
        <title>Complete genome sequence of the oral pathogenic bacterium Porphyromonas gingivalis strain W83.</title>
        <authorList>
            <person name="Nelson K."/>
            <person name="Fleishmann R."/>
            <person name="DeBoy R."/>
            <person name="Paulsen I."/>
            <person name="Fouts D."/>
            <person name="Eisen J."/>
            <person name="Daugherty S."/>
            <person name="Dodson R."/>
            <person name="Durkin A."/>
            <person name="Gwinn M."/>
            <person name="Haft D."/>
            <person name="Kolonay J."/>
            <person name="Nelson W."/>
            <person name="White O."/>
            <person name="Mason T."/>
            <person name="Tallon L."/>
            <person name="Gray J."/>
            <person name="Granger D."/>
            <person name="Tettelin H."/>
            <person name="Dong H."/>
            <person name="Galvin J."/>
            <person name="Duncan M."/>
            <person name="Dewhirst F."/>
            <person name="Fraser C."/>
        </authorList>
    </citation>
    <scope>NUCLEOTIDE SEQUENCE [LARGE SCALE GENOMIC DNA]</scope>
    <source>
        <strain evidence="2">ATCC BAA-308 / W83</strain>
    </source>
</reference>
<gene>
    <name evidence="1" type="ordered locus">PG_1112</name>
</gene>